<sequence length="249" mass="29067">MQLARFLNKLFKEDGFILIDAKEQKYIIGNPKKEKPIILRLLDKKLHYKLLFYPDLYFGEAYANGTAKIENGSLTDFLDMALKNIGRSETNFFSELLSKLRGSYRYFTNFNIIKKSKMNVAHHYNISDDFYDLFLDSKKQYSCAYFKSEKDSLETAQNNKIDHIIKKMNLKPNQKILDIGSGWGSLAIEIAKKSQCEVTGITLSENQYNYSINKAKELNVENQVQFKLIDYRQLNEKFDRIVSVGMFEH</sequence>
<evidence type="ECO:0000256" key="4">
    <source>
        <dbReference type="ARBA" id="ARBA00022691"/>
    </source>
</evidence>
<evidence type="ECO:0008006" key="7">
    <source>
        <dbReference type="Google" id="ProtNLM"/>
    </source>
</evidence>
<evidence type="ECO:0000256" key="5">
    <source>
        <dbReference type="ARBA" id="ARBA00023098"/>
    </source>
</evidence>
<evidence type="ECO:0000256" key="3">
    <source>
        <dbReference type="ARBA" id="ARBA00022679"/>
    </source>
</evidence>
<keyword evidence="3" id="KW-0808">Transferase</keyword>
<dbReference type="Pfam" id="PF02353">
    <property type="entry name" value="CMAS"/>
    <property type="match status" value="1"/>
</dbReference>
<dbReference type="GO" id="GO:0008168">
    <property type="term" value="F:methyltransferase activity"/>
    <property type="evidence" value="ECO:0007669"/>
    <property type="project" value="UniProtKB-KW"/>
</dbReference>
<accession>A0A381WAQ0</accession>
<keyword evidence="5" id="KW-0443">Lipid metabolism</keyword>
<protein>
    <recommendedName>
        <fullName evidence="7">Methyltransferase domain-containing protein</fullName>
    </recommendedName>
</protein>
<dbReference type="PANTHER" id="PTHR43667">
    <property type="entry name" value="CYCLOPROPANE-FATTY-ACYL-PHOSPHOLIPID SYNTHASE"/>
    <property type="match status" value="1"/>
</dbReference>
<keyword evidence="4" id="KW-0949">S-adenosyl-L-methionine</keyword>
<dbReference type="InterPro" id="IPR029063">
    <property type="entry name" value="SAM-dependent_MTases_sf"/>
</dbReference>
<gene>
    <name evidence="6" type="ORF">METZ01_LOCUS102464</name>
</gene>
<dbReference type="InterPro" id="IPR050723">
    <property type="entry name" value="CFA/CMAS"/>
</dbReference>
<reference evidence="6" key="1">
    <citation type="submission" date="2018-05" db="EMBL/GenBank/DDBJ databases">
        <authorList>
            <person name="Lanie J.A."/>
            <person name="Ng W.-L."/>
            <person name="Kazmierczak K.M."/>
            <person name="Andrzejewski T.M."/>
            <person name="Davidsen T.M."/>
            <person name="Wayne K.J."/>
            <person name="Tettelin H."/>
            <person name="Glass J.I."/>
            <person name="Rusch D."/>
            <person name="Podicherti R."/>
            <person name="Tsui H.-C.T."/>
            <person name="Winkler M.E."/>
        </authorList>
    </citation>
    <scope>NUCLEOTIDE SEQUENCE</scope>
</reference>
<dbReference type="InterPro" id="IPR003333">
    <property type="entry name" value="CMAS"/>
</dbReference>
<dbReference type="CDD" id="cd02440">
    <property type="entry name" value="AdoMet_MTases"/>
    <property type="match status" value="1"/>
</dbReference>
<proteinExistence type="inferred from homology"/>
<name>A0A381WAQ0_9ZZZZ</name>
<dbReference type="AlphaFoldDB" id="A0A381WAQ0"/>
<dbReference type="EMBL" id="UINC01011218">
    <property type="protein sequence ID" value="SVA49610.1"/>
    <property type="molecule type" value="Genomic_DNA"/>
</dbReference>
<dbReference type="Gene3D" id="3.40.50.150">
    <property type="entry name" value="Vaccinia Virus protein VP39"/>
    <property type="match status" value="1"/>
</dbReference>
<feature type="non-terminal residue" evidence="6">
    <location>
        <position position="249"/>
    </location>
</feature>
<keyword evidence="2" id="KW-0489">Methyltransferase</keyword>
<dbReference type="GO" id="GO:0032259">
    <property type="term" value="P:methylation"/>
    <property type="evidence" value="ECO:0007669"/>
    <property type="project" value="UniProtKB-KW"/>
</dbReference>
<evidence type="ECO:0000256" key="1">
    <source>
        <dbReference type="ARBA" id="ARBA00010815"/>
    </source>
</evidence>
<dbReference type="SUPFAM" id="SSF53335">
    <property type="entry name" value="S-adenosyl-L-methionine-dependent methyltransferases"/>
    <property type="match status" value="1"/>
</dbReference>
<dbReference type="PANTHER" id="PTHR43667:SF1">
    <property type="entry name" value="CYCLOPROPANE-FATTY-ACYL-PHOSPHOLIPID SYNTHASE"/>
    <property type="match status" value="1"/>
</dbReference>
<dbReference type="PIRSF" id="PIRSF003085">
    <property type="entry name" value="CMAS"/>
    <property type="match status" value="1"/>
</dbReference>
<evidence type="ECO:0000256" key="2">
    <source>
        <dbReference type="ARBA" id="ARBA00022603"/>
    </source>
</evidence>
<evidence type="ECO:0000313" key="6">
    <source>
        <dbReference type="EMBL" id="SVA49610.1"/>
    </source>
</evidence>
<comment type="similarity">
    <text evidence="1">Belongs to the CFA/CMAS family.</text>
</comment>
<organism evidence="6">
    <name type="scientific">marine metagenome</name>
    <dbReference type="NCBI Taxonomy" id="408172"/>
    <lineage>
        <taxon>unclassified sequences</taxon>
        <taxon>metagenomes</taxon>
        <taxon>ecological metagenomes</taxon>
    </lineage>
</organism>
<dbReference type="GO" id="GO:0008610">
    <property type="term" value="P:lipid biosynthetic process"/>
    <property type="evidence" value="ECO:0007669"/>
    <property type="project" value="InterPro"/>
</dbReference>